<proteinExistence type="predicted"/>
<dbReference type="RefSeq" id="WP_095661626.1">
    <property type="nucleotide sequence ID" value="NZ_NQMS01000005.1"/>
</dbReference>
<dbReference type="PANTHER" id="PTHR34413">
    <property type="entry name" value="PROPHAGE TAIL FIBER ASSEMBLY PROTEIN HOMOLOG TFAE-RELATED-RELATED"/>
    <property type="match status" value="1"/>
</dbReference>
<protein>
    <submittedName>
        <fullName evidence="1">Phage tail protein</fullName>
    </submittedName>
</protein>
<dbReference type="Pfam" id="PF02413">
    <property type="entry name" value="Caudo_TAP"/>
    <property type="match status" value="1"/>
</dbReference>
<comment type="caution">
    <text evidence="1">The sequence shown here is derived from an EMBL/GenBank/DDBJ whole genome shotgun (WGS) entry which is preliminary data.</text>
</comment>
<name>A0A2A2MBV1_9GAMM</name>
<dbReference type="PANTHER" id="PTHR34413:SF2">
    <property type="entry name" value="PROPHAGE TAIL FIBER ASSEMBLY PROTEIN HOMOLOG TFAE-RELATED"/>
    <property type="match status" value="1"/>
</dbReference>
<evidence type="ECO:0000313" key="1">
    <source>
        <dbReference type="EMBL" id="PAV96183.1"/>
    </source>
</evidence>
<keyword evidence="2" id="KW-1185">Reference proteome</keyword>
<dbReference type="InterPro" id="IPR051220">
    <property type="entry name" value="TFA_Chaperone"/>
</dbReference>
<accession>A0A2A2MBV1</accession>
<evidence type="ECO:0000313" key="2">
    <source>
        <dbReference type="Proteomes" id="UP000218796"/>
    </source>
</evidence>
<reference evidence="1 2" key="1">
    <citation type="submission" date="2017-08" db="EMBL/GenBank/DDBJ databases">
        <title>Draft Genome Sequence of Hafnia alvei CITHA-6 Isolated from Raw Bovine Milk.</title>
        <authorList>
            <person name="Culligan E.P."/>
            <person name="Mcsweeney A."/>
            <person name="O'Doherty C."/>
            <person name="Gleeson E."/>
            <person name="O'Riordan D."/>
            <person name="Sleator R.D."/>
        </authorList>
    </citation>
    <scope>NUCLEOTIDE SEQUENCE [LARGE SCALE GENOMIC DNA]</scope>
    <source>
        <strain evidence="1 2">CITHA-6</strain>
    </source>
</reference>
<gene>
    <name evidence="1" type="ORF">CJD50_14010</name>
</gene>
<dbReference type="OrthoDB" id="8596093at2"/>
<organism evidence="1 2">
    <name type="scientific">Hafnia paralvei</name>
    <dbReference type="NCBI Taxonomy" id="546367"/>
    <lineage>
        <taxon>Bacteria</taxon>
        <taxon>Pseudomonadati</taxon>
        <taxon>Pseudomonadota</taxon>
        <taxon>Gammaproteobacteria</taxon>
        <taxon>Enterobacterales</taxon>
        <taxon>Hafniaceae</taxon>
        <taxon>Hafnia</taxon>
    </lineage>
</organism>
<dbReference type="Proteomes" id="UP000218796">
    <property type="component" value="Unassembled WGS sequence"/>
</dbReference>
<dbReference type="EMBL" id="NQMS01000005">
    <property type="protein sequence ID" value="PAV96183.1"/>
    <property type="molecule type" value="Genomic_DNA"/>
</dbReference>
<sequence length="172" mass="19460">MIYKNFTRSEAERAEDGALHLQSEDGQDWYDVREKLSAEKLKIAYQADGVIRQQSYNAVELFPENLSIAEVSKKSIPNDFPERLDGNWIFDGKKIAPRVVPKSELLAQAEENRAQLMAEANQKITPLQDASDLDIATEDELAQLKAWKTYRVLLSRVDISSAPEIVWPLSPA</sequence>
<dbReference type="InterPro" id="IPR003458">
    <property type="entry name" value="Phage_T4_Gp38_tail_assem"/>
</dbReference>
<dbReference type="AlphaFoldDB" id="A0A2A2MBV1"/>